<organism evidence="2 3">
    <name type="scientific">Dentiscutata erythropus</name>
    <dbReference type="NCBI Taxonomy" id="1348616"/>
    <lineage>
        <taxon>Eukaryota</taxon>
        <taxon>Fungi</taxon>
        <taxon>Fungi incertae sedis</taxon>
        <taxon>Mucoromycota</taxon>
        <taxon>Glomeromycotina</taxon>
        <taxon>Glomeromycetes</taxon>
        <taxon>Diversisporales</taxon>
        <taxon>Gigasporaceae</taxon>
        <taxon>Dentiscutata</taxon>
    </lineage>
</organism>
<keyword evidence="1" id="KW-0812">Transmembrane</keyword>
<feature type="transmembrane region" description="Helical" evidence="1">
    <location>
        <begin position="6"/>
        <end position="27"/>
    </location>
</feature>
<sequence length="41" mass="4544">MELRVHIILLIIIIVNYSTNSAAFAVLKRLDTKTTSAVSDI</sequence>
<proteinExistence type="predicted"/>
<evidence type="ECO:0000313" key="2">
    <source>
        <dbReference type="EMBL" id="CAG8765088.1"/>
    </source>
</evidence>
<reference evidence="2" key="1">
    <citation type="submission" date="2021-06" db="EMBL/GenBank/DDBJ databases">
        <authorList>
            <person name="Kallberg Y."/>
            <person name="Tangrot J."/>
            <person name="Rosling A."/>
        </authorList>
    </citation>
    <scope>NUCLEOTIDE SEQUENCE</scope>
    <source>
        <strain evidence="2">MA453B</strain>
    </source>
</reference>
<name>A0A9N9J6C5_9GLOM</name>
<gene>
    <name evidence="2" type="ORF">DERYTH_LOCUS18165</name>
</gene>
<keyword evidence="1" id="KW-0472">Membrane</keyword>
<accession>A0A9N9J6C5</accession>
<keyword evidence="1" id="KW-1133">Transmembrane helix</keyword>
<protein>
    <submittedName>
        <fullName evidence="2">9839_t:CDS:1</fullName>
    </submittedName>
</protein>
<comment type="caution">
    <text evidence="2">The sequence shown here is derived from an EMBL/GenBank/DDBJ whole genome shotgun (WGS) entry which is preliminary data.</text>
</comment>
<evidence type="ECO:0000313" key="3">
    <source>
        <dbReference type="Proteomes" id="UP000789405"/>
    </source>
</evidence>
<keyword evidence="3" id="KW-1185">Reference proteome</keyword>
<dbReference type="AlphaFoldDB" id="A0A9N9J6C5"/>
<feature type="non-terminal residue" evidence="2">
    <location>
        <position position="41"/>
    </location>
</feature>
<evidence type="ECO:0000256" key="1">
    <source>
        <dbReference type="SAM" id="Phobius"/>
    </source>
</evidence>
<dbReference type="Proteomes" id="UP000789405">
    <property type="component" value="Unassembled WGS sequence"/>
</dbReference>
<dbReference type="EMBL" id="CAJVPY010018052">
    <property type="protein sequence ID" value="CAG8765088.1"/>
    <property type="molecule type" value="Genomic_DNA"/>
</dbReference>